<proteinExistence type="predicted"/>
<evidence type="ECO:0000259" key="1">
    <source>
        <dbReference type="Pfam" id="PF21787"/>
    </source>
</evidence>
<accession>E2B414</accession>
<dbReference type="EMBL" id="GL445459">
    <property type="protein sequence ID" value="EFN89568.1"/>
    <property type="molecule type" value="Genomic_DNA"/>
</dbReference>
<dbReference type="InterPro" id="IPR048365">
    <property type="entry name" value="TNP-like_RNaseH_N"/>
</dbReference>
<dbReference type="AlphaFoldDB" id="E2B414"/>
<sequence length="190" mass="22146">QARRYTEQDKMFCINIYRKSRSAYNFLAKYLLCPSSTTLDNQFKKININTGCNNIISKYLKQVAKEISDIKDLYCIVIWDEMSLQPAVQYNEKEDKIIGFEDWGTRRIRKFADHAIVFYMRCLTRGTHMPIGYGFCNNTTNTVQLLRCKIKEWLTIIIKSGFKPIGTVCDQGSSNIAAINYLIQETNHKR</sequence>
<dbReference type="InParanoid" id="E2B414"/>
<gene>
    <name evidence="2" type="ORF">EAI_05937</name>
</gene>
<keyword evidence="3" id="KW-1185">Reference proteome</keyword>
<feature type="non-terminal residue" evidence="2">
    <location>
        <position position="1"/>
    </location>
</feature>
<dbReference type="OMA" id="DHAIVFY"/>
<dbReference type="OrthoDB" id="7549436at2759"/>
<protein>
    <recommendedName>
        <fullName evidence="1">Transposable element P transposase-like RNase H domain-containing protein</fullName>
    </recommendedName>
</protein>
<evidence type="ECO:0000313" key="3">
    <source>
        <dbReference type="Proteomes" id="UP000008237"/>
    </source>
</evidence>
<name>E2B414_HARSA</name>
<dbReference type="Pfam" id="PF21787">
    <property type="entry name" value="TNP-like_RNaseH_N"/>
    <property type="match status" value="1"/>
</dbReference>
<reference evidence="2 3" key="1">
    <citation type="journal article" date="2010" name="Science">
        <title>Genomic comparison of the ants Camponotus floridanus and Harpegnathos saltator.</title>
        <authorList>
            <person name="Bonasio R."/>
            <person name="Zhang G."/>
            <person name="Ye C."/>
            <person name="Mutti N.S."/>
            <person name="Fang X."/>
            <person name="Qin N."/>
            <person name="Donahue G."/>
            <person name="Yang P."/>
            <person name="Li Q."/>
            <person name="Li C."/>
            <person name="Zhang P."/>
            <person name="Huang Z."/>
            <person name="Berger S.L."/>
            <person name="Reinberg D."/>
            <person name="Wang J."/>
            <person name="Liebig J."/>
        </authorList>
    </citation>
    <scope>NUCLEOTIDE SEQUENCE [LARGE SCALE GENOMIC DNA]</scope>
    <source>
        <strain evidence="2 3">R22 G/1</strain>
    </source>
</reference>
<evidence type="ECO:0000313" key="2">
    <source>
        <dbReference type="EMBL" id="EFN89568.1"/>
    </source>
</evidence>
<dbReference type="Proteomes" id="UP000008237">
    <property type="component" value="Unassembled WGS sequence"/>
</dbReference>
<feature type="domain" description="Transposable element P transposase-like RNase H" evidence="1">
    <location>
        <begin position="49"/>
        <end position="182"/>
    </location>
</feature>
<organism evidence="3">
    <name type="scientific">Harpegnathos saltator</name>
    <name type="common">Jerdon's jumping ant</name>
    <dbReference type="NCBI Taxonomy" id="610380"/>
    <lineage>
        <taxon>Eukaryota</taxon>
        <taxon>Metazoa</taxon>
        <taxon>Ecdysozoa</taxon>
        <taxon>Arthropoda</taxon>
        <taxon>Hexapoda</taxon>
        <taxon>Insecta</taxon>
        <taxon>Pterygota</taxon>
        <taxon>Neoptera</taxon>
        <taxon>Endopterygota</taxon>
        <taxon>Hymenoptera</taxon>
        <taxon>Apocrita</taxon>
        <taxon>Aculeata</taxon>
        <taxon>Formicoidea</taxon>
        <taxon>Formicidae</taxon>
        <taxon>Ponerinae</taxon>
        <taxon>Ponerini</taxon>
        <taxon>Harpegnathos</taxon>
    </lineage>
</organism>